<accession>A0A6A6ZES6</accession>
<evidence type="ECO:0000313" key="2">
    <source>
        <dbReference type="Proteomes" id="UP000799424"/>
    </source>
</evidence>
<gene>
    <name evidence="1" type="ORF">CC86DRAFT_413290</name>
</gene>
<protein>
    <recommendedName>
        <fullName evidence="3">Actin-like ATPase domain-containing protein</fullName>
    </recommendedName>
</protein>
<sequence length="318" mass="35738">MLTGIPETLRITGSLATLNLRISQAKLLLDETDATLELRSKLRVQLKALKDDKVITDNDDIIKRLLVEWFKFAREAHLGTEVSRPEFVICVPSAWSVNSYHRWYKAMDAAIRIVWTAHDDETPPDIFTVSEPDAAAAHRGECITVIDCGGATIELMTLEKLQNDPQRWKEVCKSSANTIEGDLINERVRKLVTVKLARYASYLEKPERGISIETTVESEIIRPFETDIKRSCEDPRCDPPQAFLVSELMHNAAQGPSTEGLRSLILGQNAPVNAKGQHIAHVAWIGQFSDSELIRSTGEILMNTWPKKPEYTYDKGTP</sequence>
<organism evidence="1 2">
    <name type="scientific">Ophiobolus disseminans</name>
    <dbReference type="NCBI Taxonomy" id="1469910"/>
    <lineage>
        <taxon>Eukaryota</taxon>
        <taxon>Fungi</taxon>
        <taxon>Dikarya</taxon>
        <taxon>Ascomycota</taxon>
        <taxon>Pezizomycotina</taxon>
        <taxon>Dothideomycetes</taxon>
        <taxon>Pleosporomycetidae</taxon>
        <taxon>Pleosporales</taxon>
        <taxon>Pleosporineae</taxon>
        <taxon>Phaeosphaeriaceae</taxon>
        <taxon>Ophiobolus</taxon>
    </lineage>
</organism>
<evidence type="ECO:0008006" key="3">
    <source>
        <dbReference type="Google" id="ProtNLM"/>
    </source>
</evidence>
<keyword evidence="2" id="KW-1185">Reference proteome</keyword>
<dbReference type="PANTHER" id="PTHR42749">
    <property type="entry name" value="CELL SHAPE-DETERMINING PROTEIN MREB"/>
    <property type="match status" value="1"/>
</dbReference>
<dbReference type="PANTHER" id="PTHR42749:SF8">
    <property type="entry name" value="HSP70 FAMILY PROTEIN (AFU_ORTHOLOGUE AFUA_3G13740)"/>
    <property type="match status" value="1"/>
</dbReference>
<dbReference type="AlphaFoldDB" id="A0A6A6ZES6"/>
<dbReference type="OrthoDB" id="3673885at2759"/>
<dbReference type="Proteomes" id="UP000799424">
    <property type="component" value="Unassembled WGS sequence"/>
</dbReference>
<proteinExistence type="predicted"/>
<dbReference type="EMBL" id="MU006246">
    <property type="protein sequence ID" value="KAF2819219.1"/>
    <property type="molecule type" value="Genomic_DNA"/>
</dbReference>
<evidence type="ECO:0000313" key="1">
    <source>
        <dbReference type="EMBL" id="KAF2819219.1"/>
    </source>
</evidence>
<name>A0A6A6ZES6_9PLEO</name>
<reference evidence="1" key="1">
    <citation type="journal article" date="2020" name="Stud. Mycol.">
        <title>101 Dothideomycetes genomes: a test case for predicting lifestyles and emergence of pathogens.</title>
        <authorList>
            <person name="Haridas S."/>
            <person name="Albert R."/>
            <person name="Binder M."/>
            <person name="Bloem J."/>
            <person name="Labutti K."/>
            <person name="Salamov A."/>
            <person name="Andreopoulos B."/>
            <person name="Baker S."/>
            <person name="Barry K."/>
            <person name="Bills G."/>
            <person name="Bluhm B."/>
            <person name="Cannon C."/>
            <person name="Castanera R."/>
            <person name="Culley D."/>
            <person name="Daum C."/>
            <person name="Ezra D."/>
            <person name="Gonzalez J."/>
            <person name="Henrissat B."/>
            <person name="Kuo A."/>
            <person name="Liang C."/>
            <person name="Lipzen A."/>
            <person name="Lutzoni F."/>
            <person name="Magnuson J."/>
            <person name="Mondo S."/>
            <person name="Nolan M."/>
            <person name="Ohm R."/>
            <person name="Pangilinan J."/>
            <person name="Park H.-J."/>
            <person name="Ramirez L."/>
            <person name="Alfaro M."/>
            <person name="Sun H."/>
            <person name="Tritt A."/>
            <person name="Yoshinaga Y."/>
            <person name="Zwiers L.-H."/>
            <person name="Turgeon B."/>
            <person name="Goodwin S."/>
            <person name="Spatafora J."/>
            <person name="Crous P."/>
            <person name="Grigoriev I."/>
        </authorList>
    </citation>
    <scope>NUCLEOTIDE SEQUENCE</scope>
    <source>
        <strain evidence="1">CBS 113818</strain>
    </source>
</reference>